<comment type="caution">
    <text evidence="1">The sequence shown here is derived from an EMBL/GenBank/DDBJ whole genome shotgun (WGS) entry which is preliminary data.</text>
</comment>
<dbReference type="AlphaFoldDB" id="N1V6Y0"/>
<proteinExistence type="predicted"/>
<name>N1V6Y0_9MICC</name>
<dbReference type="RefSeq" id="WP_005266794.1">
    <property type="nucleotide sequence ID" value="NZ_ANPE02000059.1"/>
</dbReference>
<gene>
    <name evidence="1" type="ORF">D477_002171</name>
</gene>
<protein>
    <submittedName>
        <fullName evidence="1">Uncharacterized protein</fullName>
    </submittedName>
</protein>
<reference evidence="1 2" key="1">
    <citation type="journal article" date="2013" name="Genome Announc.">
        <title>Draft Genome Sequence of Arthrobacter crystallopoietes Strain BAB-32, Revealing Genes for Bioremediation.</title>
        <authorList>
            <person name="Joshi M.N."/>
            <person name="Pandit A.S."/>
            <person name="Sharma A."/>
            <person name="Pandya R.V."/>
            <person name="Desai S.M."/>
            <person name="Saxena A.K."/>
            <person name="Bagatharia S.B."/>
        </authorList>
    </citation>
    <scope>NUCLEOTIDE SEQUENCE [LARGE SCALE GENOMIC DNA]</scope>
    <source>
        <strain evidence="1 2">BAB-32</strain>
    </source>
</reference>
<sequence>MNFESHSMTVKLWDRSTTNDELEAAVASVAQRANVSTDEVRVTRSGPKVFTIGLASDTL</sequence>
<dbReference type="OrthoDB" id="4953841at2"/>
<evidence type="ECO:0000313" key="2">
    <source>
        <dbReference type="Proteomes" id="UP000010729"/>
    </source>
</evidence>
<evidence type="ECO:0000313" key="1">
    <source>
        <dbReference type="EMBL" id="EMY35852.1"/>
    </source>
</evidence>
<organism evidence="1 2">
    <name type="scientific">Arthrobacter crystallopoietes BAB-32</name>
    <dbReference type="NCBI Taxonomy" id="1246476"/>
    <lineage>
        <taxon>Bacteria</taxon>
        <taxon>Bacillati</taxon>
        <taxon>Actinomycetota</taxon>
        <taxon>Actinomycetes</taxon>
        <taxon>Micrococcales</taxon>
        <taxon>Micrococcaceae</taxon>
        <taxon>Crystallibacter</taxon>
    </lineage>
</organism>
<accession>N1V6Y0</accession>
<keyword evidence="2" id="KW-1185">Reference proteome</keyword>
<dbReference type="Proteomes" id="UP000010729">
    <property type="component" value="Unassembled WGS sequence"/>
</dbReference>
<dbReference type="EMBL" id="ANPE02000059">
    <property type="protein sequence ID" value="EMY35852.1"/>
    <property type="molecule type" value="Genomic_DNA"/>
</dbReference>